<evidence type="ECO:0000313" key="1">
    <source>
        <dbReference type="EMBL" id="KOF80143.1"/>
    </source>
</evidence>
<dbReference type="EMBL" id="KQ420477">
    <property type="protein sequence ID" value="KOF80143.1"/>
    <property type="molecule type" value="Genomic_DNA"/>
</dbReference>
<dbReference type="AlphaFoldDB" id="A0A0L8GT69"/>
<proteinExistence type="predicted"/>
<name>A0A0L8GT69_OCTBM</name>
<sequence>MNQRRFIRDHPSESYLFHFICAALIICSFKHFEMLIFAFVLLIDLFIIHTICV</sequence>
<reference evidence="1" key="1">
    <citation type="submission" date="2015-07" db="EMBL/GenBank/DDBJ databases">
        <title>MeaNS - Measles Nucleotide Surveillance Program.</title>
        <authorList>
            <person name="Tran T."/>
            <person name="Druce J."/>
        </authorList>
    </citation>
    <scope>NUCLEOTIDE SEQUENCE</scope>
    <source>
        <strain evidence="1">UCB-OBI-ISO-001</strain>
        <tissue evidence="1">Gonad</tissue>
    </source>
</reference>
<gene>
    <name evidence="1" type="ORF">OCBIM_22028350mg</name>
</gene>
<organism evidence="1">
    <name type="scientific">Octopus bimaculoides</name>
    <name type="common">California two-spotted octopus</name>
    <dbReference type="NCBI Taxonomy" id="37653"/>
    <lineage>
        <taxon>Eukaryota</taxon>
        <taxon>Metazoa</taxon>
        <taxon>Spiralia</taxon>
        <taxon>Lophotrochozoa</taxon>
        <taxon>Mollusca</taxon>
        <taxon>Cephalopoda</taxon>
        <taxon>Coleoidea</taxon>
        <taxon>Octopodiformes</taxon>
        <taxon>Octopoda</taxon>
        <taxon>Incirrata</taxon>
        <taxon>Octopodidae</taxon>
        <taxon>Octopus</taxon>
    </lineage>
</organism>
<accession>A0A0L8GT69</accession>
<protein>
    <submittedName>
        <fullName evidence="1">Uncharacterized protein</fullName>
    </submittedName>
</protein>